<feature type="domain" description="HTH araC/xylS-type" evidence="4">
    <location>
        <begin position="224"/>
        <end position="326"/>
    </location>
</feature>
<gene>
    <name evidence="5" type="ORF">CT157_14600</name>
</gene>
<evidence type="ECO:0000256" key="2">
    <source>
        <dbReference type="ARBA" id="ARBA00023125"/>
    </source>
</evidence>
<dbReference type="Gene3D" id="1.10.10.60">
    <property type="entry name" value="Homeodomain-like"/>
    <property type="match status" value="1"/>
</dbReference>
<dbReference type="SMART" id="SM00342">
    <property type="entry name" value="HTH_ARAC"/>
    <property type="match status" value="1"/>
</dbReference>
<dbReference type="InterPro" id="IPR009057">
    <property type="entry name" value="Homeodomain-like_sf"/>
</dbReference>
<dbReference type="Pfam" id="PF12625">
    <property type="entry name" value="Arabinose_bd"/>
    <property type="match status" value="1"/>
</dbReference>
<dbReference type="GO" id="GO:0000976">
    <property type="term" value="F:transcription cis-regulatory region binding"/>
    <property type="evidence" value="ECO:0007669"/>
    <property type="project" value="TreeGrafter"/>
</dbReference>
<dbReference type="Proteomes" id="UP000282760">
    <property type="component" value="Chromosome"/>
</dbReference>
<dbReference type="PANTHER" id="PTHR47894:SF4">
    <property type="entry name" value="HTH-TYPE TRANSCRIPTIONAL REGULATOR GADX"/>
    <property type="match status" value="1"/>
</dbReference>
<proteinExistence type="predicted"/>
<dbReference type="PROSITE" id="PS01124">
    <property type="entry name" value="HTH_ARAC_FAMILY_2"/>
    <property type="match status" value="1"/>
</dbReference>
<organism evidence="5 6">
    <name type="scientific">Pseudomonas syringae</name>
    <dbReference type="NCBI Taxonomy" id="317"/>
    <lineage>
        <taxon>Bacteria</taxon>
        <taxon>Pseudomonadati</taxon>
        <taxon>Pseudomonadota</taxon>
        <taxon>Gammaproteobacteria</taxon>
        <taxon>Pseudomonadales</taxon>
        <taxon>Pseudomonadaceae</taxon>
        <taxon>Pseudomonas</taxon>
    </lineage>
</organism>
<keyword evidence="3" id="KW-0804">Transcription</keyword>
<dbReference type="GO" id="GO:0005829">
    <property type="term" value="C:cytosol"/>
    <property type="evidence" value="ECO:0007669"/>
    <property type="project" value="TreeGrafter"/>
</dbReference>
<dbReference type="EMBL" id="CP024646">
    <property type="protein sequence ID" value="AZV27187.1"/>
    <property type="molecule type" value="Genomic_DNA"/>
</dbReference>
<protein>
    <submittedName>
        <fullName evidence="5">AraC family transcriptional regulator</fullName>
    </submittedName>
</protein>
<sequence>MSTVRGAALLGFKAFCASQGIDPASALAAVELPEDPLDARLSGAQFNTLIDLCAQRSHNPLFGVQFGLRQGTQSLGTLLYAMRSSGTVGEALNLLTRYFHIHSDGALVQLERQAGNALLLYDVTDGTFISVRQTVELAMGIASCLLRELLGHAWQPKSLLLRHSAPANRLAYRALLGVAPRFDSPVNAWVFDESLLTTPLSTTDARYQQLARQHIDELARVTLEELPSYLQKRLRNELAHGPVTLRDMAEYMMISPRTLQRYLRARGSGFQALLDQTRRSMAARYLCDSSLSLTQVAGLLGYADLSAFSRAFTRWNGVSPQQWKQRMQHLPR</sequence>
<dbReference type="GO" id="GO:0003700">
    <property type="term" value="F:DNA-binding transcription factor activity"/>
    <property type="evidence" value="ECO:0007669"/>
    <property type="project" value="InterPro"/>
</dbReference>
<evidence type="ECO:0000256" key="1">
    <source>
        <dbReference type="ARBA" id="ARBA00023015"/>
    </source>
</evidence>
<dbReference type="AlphaFoldDB" id="A0A3T0JUP7"/>
<keyword evidence="1" id="KW-0805">Transcription regulation</keyword>
<name>A0A3T0JUP7_PSESX</name>
<keyword evidence="2" id="KW-0238">DNA-binding</keyword>
<evidence type="ECO:0000313" key="6">
    <source>
        <dbReference type="Proteomes" id="UP000282760"/>
    </source>
</evidence>
<dbReference type="InterPro" id="IPR018060">
    <property type="entry name" value="HTH_AraC"/>
</dbReference>
<dbReference type="Pfam" id="PF12833">
    <property type="entry name" value="HTH_18"/>
    <property type="match status" value="1"/>
</dbReference>
<evidence type="ECO:0000259" key="4">
    <source>
        <dbReference type="PROSITE" id="PS01124"/>
    </source>
</evidence>
<evidence type="ECO:0000256" key="3">
    <source>
        <dbReference type="ARBA" id="ARBA00023163"/>
    </source>
</evidence>
<dbReference type="PANTHER" id="PTHR47894">
    <property type="entry name" value="HTH-TYPE TRANSCRIPTIONAL REGULATOR GADX"/>
    <property type="match status" value="1"/>
</dbReference>
<accession>A0A3T0JUP7</accession>
<dbReference type="InterPro" id="IPR032687">
    <property type="entry name" value="AraC-type_N"/>
</dbReference>
<dbReference type="SUPFAM" id="SSF46689">
    <property type="entry name" value="Homeodomain-like"/>
    <property type="match status" value="1"/>
</dbReference>
<evidence type="ECO:0000313" key="5">
    <source>
        <dbReference type="EMBL" id="AZV27187.1"/>
    </source>
</evidence>
<reference evidence="5 6" key="1">
    <citation type="submission" date="2017-11" db="EMBL/GenBank/DDBJ databases">
        <title>Effect of PGPRs.</title>
        <authorList>
            <person name="Oliva R."/>
            <person name="Nong J."/>
            <person name="Roman V."/>
        </authorList>
    </citation>
    <scope>NUCLEOTIDE SEQUENCE [LARGE SCALE GENOMIC DNA]</scope>
    <source>
        <strain evidence="5">Inb918</strain>
    </source>
</reference>